<keyword evidence="7 9" id="KW-0274">FAD</keyword>
<reference evidence="12 13" key="1">
    <citation type="submission" date="2017-11" db="EMBL/GenBank/DDBJ databases">
        <title>The genome sequence of Pantoea rodasii DSM 26611.</title>
        <authorList>
            <person name="Gao J."/>
            <person name="Mao X."/>
            <person name="Sun J."/>
        </authorList>
    </citation>
    <scope>NUCLEOTIDE SEQUENCE [LARGE SCALE GENOMIC DNA]</scope>
    <source>
        <strain evidence="12 13">DSM 26611</strain>
    </source>
</reference>
<dbReference type="SUPFAM" id="SSF51905">
    <property type="entry name" value="FAD/NAD(P)-binding domain"/>
    <property type="match status" value="1"/>
</dbReference>
<evidence type="ECO:0000256" key="5">
    <source>
        <dbReference type="ARBA" id="ARBA00022532"/>
    </source>
</evidence>
<name>A0A2M9W745_9GAMM</name>
<dbReference type="OrthoDB" id="9763983at2"/>
<evidence type="ECO:0000256" key="2">
    <source>
        <dbReference type="ARBA" id="ARBA00001974"/>
    </source>
</evidence>
<dbReference type="NCBIfam" id="NF003605">
    <property type="entry name" value="PRK05257.1-4"/>
    <property type="match status" value="1"/>
</dbReference>
<dbReference type="STRING" id="1076549.HA45_05720"/>
<dbReference type="Pfam" id="PF06039">
    <property type="entry name" value="Mqo"/>
    <property type="match status" value="1"/>
</dbReference>
<feature type="signal peptide" evidence="11">
    <location>
        <begin position="1"/>
        <end position="24"/>
    </location>
</feature>
<evidence type="ECO:0000256" key="11">
    <source>
        <dbReference type="SAM" id="SignalP"/>
    </source>
</evidence>
<dbReference type="GO" id="GO:0047545">
    <property type="term" value="F:(S)-2-hydroxyglutarate dehydrogenase activity"/>
    <property type="evidence" value="ECO:0007669"/>
    <property type="project" value="TreeGrafter"/>
</dbReference>
<evidence type="ECO:0000256" key="3">
    <source>
        <dbReference type="ARBA" id="ARBA00005012"/>
    </source>
</evidence>
<evidence type="ECO:0000256" key="9">
    <source>
        <dbReference type="HAMAP-Rule" id="MF_00212"/>
    </source>
</evidence>
<comment type="pathway">
    <text evidence="3 9">Carbohydrate metabolism; tricarboxylic acid cycle; oxaloacetate from (S)-malate (quinone route): step 1/1.</text>
</comment>
<dbReference type="GO" id="GO:0008924">
    <property type="term" value="F:L-malate dehydrogenase (quinone) activity"/>
    <property type="evidence" value="ECO:0007669"/>
    <property type="project" value="UniProtKB-UniRule"/>
</dbReference>
<sequence>MTHSKKIVSALSLAALLVASAVHAEDAPEKTDVLLIGGGVMSASLGTWLQELQPGWKQLMVERLDGVALESSNGWNNAGTGHSANMELNYTPERADGSIDVSKALEINEAFMISRQFWTSQVQRGVMHDPRSFINSTPHMSFVWGDKNVEYLNKRYDALQKTTLFQGMKFSTDHKQIEQWAPLVMEGRDPNQKVAATWTPVGTDVNYGEITRQLIGSLKKDQNFKLETSSEVTDFKRNSDNSWHVTIKDVKSGENRAVDAKYVFIGAGGAAIKLLQKTGIPEADNYGGFPVGGSFLMTENPEIANRHLEKVYGQASVGAPPMSVPHIDARNLDGKKVVLFGPFATFSTKYLKNGSLFDLLSATTTSNIMPMTHVGIDNFDLVKYLIGQVMLNDDDRFAALKEYYPNARKEDWKLIQAGQRVQIIKKDAEKGGVLKLGTEIVTDQQKTIAALLGASPGASTAAPITLDVMKKLFPEQFASPEWQEKIRGIIPSFGQKLNGNTALTQQVWDNTAATLQLTKPPVINMGDQSVAPTQAKPRAESAKQDMAL</sequence>
<evidence type="ECO:0000256" key="8">
    <source>
        <dbReference type="ARBA" id="ARBA00023002"/>
    </source>
</evidence>
<dbReference type="Proteomes" id="UP000232062">
    <property type="component" value="Unassembled WGS sequence"/>
</dbReference>
<dbReference type="GO" id="GO:0006099">
    <property type="term" value="P:tricarboxylic acid cycle"/>
    <property type="evidence" value="ECO:0007669"/>
    <property type="project" value="UniProtKB-UniRule"/>
</dbReference>
<feature type="region of interest" description="Disordered" evidence="10">
    <location>
        <begin position="526"/>
        <end position="548"/>
    </location>
</feature>
<evidence type="ECO:0000313" key="13">
    <source>
        <dbReference type="Proteomes" id="UP000232062"/>
    </source>
</evidence>
<evidence type="ECO:0000256" key="10">
    <source>
        <dbReference type="SAM" id="MobiDB-lite"/>
    </source>
</evidence>
<dbReference type="InterPro" id="IPR006231">
    <property type="entry name" value="MQO"/>
</dbReference>
<dbReference type="NCBIfam" id="NF009875">
    <property type="entry name" value="PRK13339.1"/>
    <property type="match status" value="1"/>
</dbReference>
<evidence type="ECO:0000256" key="4">
    <source>
        <dbReference type="ARBA" id="ARBA00006389"/>
    </source>
</evidence>
<evidence type="ECO:0000256" key="6">
    <source>
        <dbReference type="ARBA" id="ARBA00022630"/>
    </source>
</evidence>
<comment type="cofactor">
    <cofactor evidence="2 9">
        <name>FAD</name>
        <dbReference type="ChEBI" id="CHEBI:57692"/>
    </cofactor>
</comment>
<evidence type="ECO:0000256" key="1">
    <source>
        <dbReference type="ARBA" id="ARBA00001139"/>
    </source>
</evidence>
<dbReference type="InterPro" id="IPR036188">
    <property type="entry name" value="FAD/NAD-bd_sf"/>
</dbReference>
<gene>
    <name evidence="9 12" type="primary">mqo</name>
    <name evidence="12" type="ORF">PRCB_22545</name>
</gene>
<dbReference type="NCBIfam" id="TIGR01320">
    <property type="entry name" value="mal_quin_oxido"/>
    <property type="match status" value="1"/>
</dbReference>
<organism evidence="12 13">
    <name type="scientific">Pantoea rodasii</name>
    <dbReference type="NCBI Taxonomy" id="1076549"/>
    <lineage>
        <taxon>Bacteria</taxon>
        <taxon>Pseudomonadati</taxon>
        <taxon>Pseudomonadota</taxon>
        <taxon>Gammaproteobacteria</taxon>
        <taxon>Enterobacterales</taxon>
        <taxon>Erwiniaceae</taxon>
        <taxon>Pantoea</taxon>
    </lineage>
</organism>
<comment type="catalytic activity">
    <reaction evidence="1 9">
        <text>(S)-malate + a quinone = a quinol + oxaloacetate</text>
        <dbReference type="Rhea" id="RHEA:46012"/>
        <dbReference type="ChEBI" id="CHEBI:15589"/>
        <dbReference type="ChEBI" id="CHEBI:16452"/>
        <dbReference type="ChEBI" id="CHEBI:24646"/>
        <dbReference type="ChEBI" id="CHEBI:132124"/>
        <dbReference type="EC" id="1.1.5.4"/>
    </reaction>
</comment>
<dbReference type="PANTHER" id="PTHR43104">
    <property type="entry name" value="L-2-HYDROXYGLUTARATE DEHYDROGENASE, MITOCHONDRIAL"/>
    <property type="match status" value="1"/>
</dbReference>
<dbReference type="Gene3D" id="3.30.9.10">
    <property type="entry name" value="D-Amino Acid Oxidase, subunit A, domain 2"/>
    <property type="match status" value="1"/>
</dbReference>
<dbReference type="AlphaFoldDB" id="A0A2M9W745"/>
<comment type="caution">
    <text evidence="12">The sequence shown here is derived from an EMBL/GenBank/DDBJ whole genome shotgun (WGS) entry which is preliminary data.</text>
</comment>
<dbReference type="Gene3D" id="3.50.50.60">
    <property type="entry name" value="FAD/NAD(P)-binding domain"/>
    <property type="match status" value="1"/>
</dbReference>
<accession>A0A2M9W745</accession>
<comment type="similarity">
    <text evidence="4 9">Belongs to the MQO family.</text>
</comment>
<proteinExistence type="inferred from homology"/>
<dbReference type="NCBIfam" id="NF003603">
    <property type="entry name" value="PRK05257.1-1"/>
    <property type="match status" value="1"/>
</dbReference>
<dbReference type="EMBL" id="PIQI01000028">
    <property type="protein sequence ID" value="PJZ03362.1"/>
    <property type="molecule type" value="Genomic_DNA"/>
</dbReference>
<keyword evidence="8 9" id="KW-0560">Oxidoreductase</keyword>
<dbReference type="EC" id="1.1.5.4" evidence="9"/>
<dbReference type="NCBIfam" id="NF003606">
    <property type="entry name" value="PRK05257.2-1"/>
    <property type="match status" value="1"/>
</dbReference>
<keyword evidence="11" id="KW-0732">Signal</keyword>
<dbReference type="HAMAP" id="MF_00212">
    <property type="entry name" value="MQO"/>
    <property type="match status" value="1"/>
</dbReference>
<dbReference type="PANTHER" id="PTHR43104:SF2">
    <property type="entry name" value="L-2-HYDROXYGLUTARATE DEHYDROGENASE, MITOCHONDRIAL"/>
    <property type="match status" value="1"/>
</dbReference>
<keyword evidence="5 9" id="KW-0816">Tricarboxylic acid cycle</keyword>
<keyword evidence="6 9" id="KW-0285">Flavoprotein</keyword>
<feature type="chain" id="PRO_5014974473" description="Probable malate:quinone oxidoreductase" evidence="11">
    <location>
        <begin position="25"/>
        <end position="548"/>
    </location>
</feature>
<evidence type="ECO:0000256" key="7">
    <source>
        <dbReference type="ARBA" id="ARBA00022827"/>
    </source>
</evidence>
<dbReference type="UniPathway" id="UPA00223">
    <property type="reaction ID" value="UER01008"/>
</dbReference>
<dbReference type="NCBIfam" id="NF003611">
    <property type="entry name" value="PRK05257.3-2"/>
    <property type="match status" value="1"/>
</dbReference>
<dbReference type="RefSeq" id="WP_100703815.1">
    <property type="nucleotide sequence ID" value="NZ_MLFP01000003.1"/>
</dbReference>
<evidence type="ECO:0000313" key="12">
    <source>
        <dbReference type="EMBL" id="PJZ03362.1"/>
    </source>
</evidence>
<feature type="compositionally biased region" description="Basic and acidic residues" evidence="10">
    <location>
        <begin position="537"/>
        <end position="548"/>
    </location>
</feature>
<keyword evidence="13" id="KW-1185">Reference proteome</keyword>
<protein>
    <recommendedName>
        <fullName evidence="9">Probable malate:quinone oxidoreductase</fullName>
        <ecNumber evidence="9">1.1.5.4</ecNumber>
    </recommendedName>
    <alternativeName>
        <fullName evidence="9">MQO</fullName>
    </alternativeName>
    <alternativeName>
        <fullName evidence="9">Malate dehydrogenase [quinone]</fullName>
    </alternativeName>
</protein>